<gene>
    <name evidence="2" type="ORF">M0R45_037703</name>
</gene>
<organism evidence="2 3">
    <name type="scientific">Rubus argutus</name>
    <name type="common">Southern blackberry</name>
    <dbReference type="NCBI Taxonomy" id="59490"/>
    <lineage>
        <taxon>Eukaryota</taxon>
        <taxon>Viridiplantae</taxon>
        <taxon>Streptophyta</taxon>
        <taxon>Embryophyta</taxon>
        <taxon>Tracheophyta</taxon>
        <taxon>Spermatophyta</taxon>
        <taxon>Magnoliopsida</taxon>
        <taxon>eudicotyledons</taxon>
        <taxon>Gunneridae</taxon>
        <taxon>Pentapetalae</taxon>
        <taxon>rosids</taxon>
        <taxon>fabids</taxon>
        <taxon>Rosales</taxon>
        <taxon>Rosaceae</taxon>
        <taxon>Rosoideae</taxon>
        <taxon>Rosoideae incertae sedis</taxon>
        <taxon>Rubus</taxon>
    </lineage>
</organism>
<name>A0AAW1VZZ4_RUBAR</name>
<dbReference type="Proteomes" id="UP001457282">
    <property type="component" value="Unassembled WGS sequence"/>
</dbReference>
<dbReference type="PANTHER" id="PTHR13355">
    <property type="entry name" value="GLUCOSAMINE 6-PHOSPHATE N-ACETYLTRANSFERASE"/>
    <property type="match status" value="1"/>
</dbReference>
<keyword evidence="3" id="KW-1185">Reference proteome</keyword>
<evidence type="ECO:0000259" key="1">
    <source>
        <dbReference type="PROSITE" id="PS51186"/>
    </source>
</evidence>
<dbReference type="InterPro" id="IPR039143">
    <property type="entry name" value="GNPNAT1-like"/>
</dbReference>
<dbReference type="EMBL" id="JBEDUW010000007">
    <property type="protein sequence ID" value="KAK9913899.1"/>
    <property type="molecule type" value="Genomic_DNA"/>
</dbReference>
<evidence type="ECO:0000313" key="3">
    <source>
        <dbReference type="Proteomes" id="UP001457282"/>
    </source>
</evidence>
<dbReference type="CDD" id="cd04301">
    <property type="entry name" value="NAT_SF"/>
    <property type="match status" value="1"/>
</dbReference>
<dbReference type="Gene3D" id="3.40.630.30">
    <property type="match status" value="1"/>
</dbReference>
<comment type="caution">
    <text evidence="2">The sequence shown here is derived from an EMBL/GenBank/DDBJ whole genome shotgun (WGS) entry which is preliminary data.</text>
</comment>
<dbReference type="AlphaFoldDB" id="A0AAW1VZZ4"/>
<dbReference type="Pfam" id="PF00583">
    <property type="entry name" value="Acetyltransf_1"/>
    <property type="match status" value="1"/>
</dbReference>
<proteinExistence type="predicted"/>
<dbReference type="InterPro" id="IPR000182">
    <property type="entry name" value="GNAT_dom"/>
</dbReference>
<reference evidence="2 3" key="1">
    <citation type="journal article" date="2023" name="G3 (Bethesda)">
        <title>A chromosome-length genome assembly and annotation of blackberry (Rubus argutus, cv. 'Hillquist').</title>
        <authorList>
            <person name="Bruna T."/>
            <person name="Aryal R."/>
            <person name="Dudchenko O."/>
            <person name="Sargent D.J."/>
            <person name="Mead D."/>
            <person name="Buti M."/>
            <person name="Cavallini A."/>
            <person name="Hytonen T."/>
            <person name="Andres J."/>
            <person name="Pham M."/>
            <person name="Weisz D."/>
            <person name="Mascagni F."/>
            <person name="Usai G."/>
            <person name="Natali L."/>
            <person name="Bassil N."/>
            <person name="Fernandez G.E."/>
            <person name="Lomsadze A."/>
            <person name="Armour M."/>
            <person name="Olukolu B."/>
            <person name="Poorten T."/>
            <person name="Britton C."/>
            <person name="Davik J."/>
            <person name="Ashrafi H."/>
            <person name="Aiden E.L."/>
            <person name="Borodovsky M."/>
            <person name="Worthington M."/>
        </authorList>
    </citation>
    <scope>NUCLEOTIDE SEQUENCE [LARGE SCALE GENOMIC DNA]</scope>
    <source>
        <strain evidence="2">PI 553951</strain>
    </source>
</reference>
<dbReference type="SUPFAM" id="SSF55729">
    <property type="entry name" value="Acyl-CoA N-acyltransferases (Nat)"/>
    <property type="match status" value="1"/>
</dbReference>
<dbReference type="InterPro" id="IPR016181">
    <property type="entry name" value="Acyl_CoA_acyltransferase"/>
</dbReference>
<accession>A0AAW1VZZ4</accession>
<feature type="domain" description="N-acetyltransferase" evidence="1">
    <location>
        <begin position="96"/>
        <end position="254"/>
    </location>
</feature>
<dbReference type="GO" id="GO:0008080">
    <property type="term" value="F:N-acetyltransferase activity"/>
    <property type="evidence" value="ECO:0007669"/>
    <property type="project" value="TreeGrafter"/>
</dbReference>
<sequence length="280" mass="30606">MEVATPMNIVEGHSCKAMELKWVGSRGKTRMQNLKTPSKSKAPAALQALVPVFISTNPSHVNADDLIDLYSACNHSCHRFPNYVEDGDGCRVVEAMDVQKLRVALSHSQVLVSVFCKPNDVVGKSPSSSWGKKQKTKVGLGEFFERVVMPVTPFNSQLVGFGRAVSDQGLTASIYDVMVVPSLQGMGIGKMIVKRIIRLLTSRDIYDIAALCSEKESSFFKACGFGDDILCSTAMMYTRTASGSTNLEEQIVKRAGRKLLLVPPFLKTLPYSKSKTTKSS</sequence>
<dbReference type="PROSITE" id="PS51186">
    <property type="entry name" value="GNAT"/>
    <property type="match status" value="1"/>
</dbReference>
<dbReference type="PANTHER" id="PTHR13355:SF15">
    <property type="entry name" value="GCN5-RELATED N-ACETYLTRANSFERASE 3, CHLOROPLASTIC"/>
    <property type="match status" value="1"/>
</dbReference>
<protein>
    <recommendedName>
        <fullName evidence="1">N-acetyltransferase domain-containing protein</fullName>
    </recommendedName>
</protein>
<evidence type="ECO:0000313" key="2">
    <source>
        <dbReference type="EMBL" id="KAK9913899.1"/>
    </source>
</evidence>